<dbReference type="CDD" id="cd04301">
    <property type="entry name" value="NAT_SF"/>
    <property type="match status" value="1"/>
</dbReference>
<sequence>MLAQSSLKNNMPNDDIKIREVNWSTDKESLSKIRSDVFIDEQNVPEKLEWDEFDNTSLHFLVTKNNKTIACARLKSDGQIGRMAVLKKYRNQGIGKKLLQFVLQKADSKKLKNIYLHAQISAIPFYENQGFTTSDDIFFEADIPHKIMQKTS</sequence>
<protein>
    <submittedName>
        <fullName evidence="2">GNAT family acetyltransferase YjcF</fullName>
    </submittedName>
</protein>
<dbReference type="PANTHER" id="PTHR13355">
    <property type="entry name" value="GLUCOSAMINE 6-PHOSPHATE N-ACETYLTRANSFERASE"/>
    <property type="match status" value="1"/>
</dbReference>
<accession>A0A3B0WI18</accession>
<gene>
    <name evidence="2" type="ORF">MNBD_GAMMA06-2121</name>
</gene>
<dbReference type="InterPro" id="IPR000182">
    <property type="entry name" value="GNAT_dom"/>
</dbReference>
<dbReference type="PANTHER" id="PTHR13355:SF11">
    <property type="entry name" value="GLUCOSAMINE 6-PHOSPHATE N-ACETYLTRANSFERASE"/>
    <property type="match status" value="1"/>
</dbReference>
<dbReference type="EMBL" id="UOFD01000037">
    <property type="protein sequence ID" value="VAW51973.1"/>
    <property type="molecule type" value="Genomic_DNA"/>
</dbReference>
<dbReference type="GO" id="GO:0004343">
    <property type="term" value="F:glucosamine 6-phosphate N-acetyltransferase activity"/>
    <property type="evidence" value="ECO:0007669"/>
    <property type="project" value="TreeGrafter"/>
</dbReference>
<dbReference type="PROSITE" id="PS51186">
    <property type="entry name" value="GNAT"/>
    <property type="match status" value="1"/>
</dbReference>
<dbReference type="AlphaFoldDB" id="A0A3B0WI18"/>
<dbReference type="Pfam" id="PF13673">
    <property type="entry name" value="Acetyltransf_10"/>
    <property type="match status" value="1"/>
</dbReference>
<dbReference type="SUPFAM" id="SSF55729">
    <property type="entry name" value="Acyl-CoA N-acyltransferases (Nat)"/>
    <property type="match status" value="1"/>
</dbReference>
<name>A0A3B0WI18_9ZZZZ</name>
<feature type="domain" description="N-acetyltransferase" evidence="1">
    <location>
        <begin position="16"/>
        <end position="152"/>
    </location>
</feature>
<evidence type="ECO:0000259" key="1">
    <source>
        <dbReference type="PROSITE" id="PS51186"/>
    </source>
</evidence>
<dbReference type="InterPro" id="IPR016181">
    <property type="entry name" value="Acyl_CoA_acyltransferase"/>
</dbReference>
<dbReference type="InterPro" id="IPR039143">
    <property type="entry name" value="GNPNAT1-like"/>
</dbReference>
<evidence type="ECO:0000313" key="2">
    <source>
        <dbReference type="EMBL" id="VAW51973.1"/>
    </source>
</evidence>
<reference evidence="2" key="1">
    <citation type="submission" date="2018-06" db="EMBL/GenBank/DDBJ databases">
        <authorList>
            <person name="Zhirakovskaya E."/>
        </authorList>
    </citation>
    <scope>NUCLEOTIDE SEQUENCE</scope>
</reference>
<dbReference type="Gene3D" id="3.40.630.30">
    <property type="match status" value="1"/>
</dbReference>
<organism evidence="2">
    <name type="scientific">hydrothermal vent metagenome</name>
    <dbReference type="NCBI Taxonomy" id="652676"/>
    <lineage>
        <taxon>unclassified sequences</taxon>
        <taxon>metagenomes</taxon>
        <taxon>ecological metagenomes</taxon>
    </lineage>
</organism>
<keyword evidence="2" id="KW-0808">Transferase</keyword>
<proteinExistence type="predicted"/>